<keyword evidence="4" id="KW-0547">Nucleotide-binding</keyword>
<dbReference type="InterPro" id="IPR001650">
    <property type="entry name" value="Helicase_C-like"/>
</dbReference>
<keyword evidence="4" id="KW-0347">Helicase</keyword>
<dbReference type="SUPFAM" id="SSF52540">
    <property type="entry name" value="P-loop containing nucleoside triphosphate hydrolases"/>
    <property type="match status" value="2"/>
</dbReference>
<comment type="caution">
    <text evidence="4">The sequence shown here is derived from an EMBL/GenBank/DDBJ whole genome shotgun (WGS) entry which is preliminary data.</text>
</comment>
<name>A0A3D9I860_9BACL</name>
<reference evidence="4 5" key="1">
    <citation type="submission" date="2018-07" db="EMBL/GenBank/DDBJ databases">
        <title>Genomic Encyclopedia of Type Strains, Phase III (KMG-III): the genomes of soil and plant-associated and newly described type strains.</title>
        <authorList>
            <person name="Whitman W."/>
        </authorList>
    </citation>
    <scope>NUCLEOTIDE SEQUENCE [LARGE SCALE GENOMIC DNA]</scope>
    <source>
        <strain evidence="4 5">CECT 7287</strain>
    </source>
</reference>
<dbReference type="GO" id="GO:0005524">
    <property type="term" value="F:ATP binding"/>
    <property type="evidence" value="ECO:0007669"/>
    <property type="project" value="InterPro"/>
</dbReference>
<dbReference type="InterPro" id="IPR000330">
    <property type="entry name" value="SNF2_N"/>
</dbReference>
<evidence type="ECO:0000259" key="3">
    <source>
        <dbReference type="PROSITE" id="PS51194"/>
    </source>
</evidence>
<dbReference type="InterPro" id="IPR038718">
    <property type="entry name" value="SNF2-like_sf"/>
</dbReference>
<dbReference type="PROSITE" id="PS51194">
    <property type="entry name" value="HELICASE_CTER"/>
    <property type="match status" value="1"/>
</dbReference>
<dbReference type="Gene3D" id="3.40.50.300">
    <property type="entry name" value="P-loop containing nucleotide triphosphate hydrolases"/>
    <property type="match status" value="1"/>
</dbReference>
<dbReference type="GO" id="GO:0016787">
    <property type="term" value="F:hydrolase activity"/>
    <property type="evidence" value="ECO:0007669"/>
    <property type="project" value="UniProtKB-KW"/>
</dbReference>
<dbReference type="Gene3D" id="3.40.50.10810">
    <property type="entry name" value="Tandem AAA-ATPase domain"/>
    <property type="match status" value="1"/>
</dbReference>
<dbReference type="PROSITE" id="PS51192">
    <property type="entry name" value="HELICASE_ATP_BIND_1"/>
    <property type="match status" value="1"/>
</dbReference>
<gene>
    <name evidence="4" type="ORF">DFP98_13539</name>
</gene>
<dbReference type="SMART" id="SM00487">
    <property type="entry name" value="DEXDc"/>
    <property type="match status" value="1"/>
</dbReference>
<dbReference type="RefSeq" id="WP_116064627.1">
    <property type="nucleotide sequence ID" value="NZ_QRDZ01000035.1"/>
</dbReference>
<keyword evidence="1" id="KW-0378">Hydrolase</keyword>
<evidence type="ECO:0000256" key="1">
    <source>
        <dbReference type="ARBA" id="ARBA00022801"/>
    </source>
</evidence>
<evidence type="ECO:0000313" key="5">
    <source>
        <dbReference type="Proteomes" id="UP000256977"/>
    </source>
</evidence>
<protein>
    <submittedName>
        <fullName evidence="4">SNF2 family DNA or RNA helicase</fullName>
    </submittedName>
</protein>
<evidence type="ECO:0000259" key="2">
    <source>
        <dbReference type="PROSITE" id="PS51192"/>
    </source>
</evidence>
<dbReference type="Proteomes" id="UP000256977">
    <property type="component" value="Unassembled WGS sequence"/>
</dbReference>
<evidence type="ECO:0000313" key="4">
    <source>
        <dbReference type="EMBL" id="RED57942.1"/>
    </source>
</evidence>
<keyword evidence="4" id="KW-0067">ATP-binding</keyword>
<dbReference type="Pfam" id="PF00176">
    <property type="entry name" value="SNF2-rel_dom"/>
    <property type="match status" value="1"/>
</dbReference>
<accession>A0A3D9I860</accession>
<dbReference type="InterPro" id="IPR027417">
    <property type="entry name" value="P-loop_NTPase"/>
</dbReference>
<dbReference type="GO" id="GO:0004386">
    <property type="term" value="F:helicase activity"/>
    <property type="evidence" value="ECO:0007669"/>
    <property type="project" value="UniProtKB-KW"/>
</dbReference>
<dbReference type="AlphaFoldDB" id="A0A3D9I860"/>
<feature type="domain" description="Helicase C-terminal" evidence="3">
    <location>
        <begin position="462"/>
        <end position="621"/>
    </location>
</feature>
<dbReference type="CDD" id="cd18793">
    <property type="entry name" value="SF2_C_SNF"/>
    <property type="match status" value="1"/>
</dbReference>
<dbReference type="InterPro" id="IPR014001">
    <property type="entry name" value="Helicase_ATP-bd"/>
</dbReference>
<dbReference type="PANTHER" id="PTHR10799">
    <property type="entry name" value="SNF2/RAD54 HELICASE FAMILY"/>
    <property type="match status" value="1"/>
</dbReference>
<proteinExistence type="predicted"/>
<feature type="domain" description="Helicase ATP-binding" evidence="2">
    <location>
        <begin position="194"/>
        <end position="352"/>
    </location>
</feature>
<sequence>MANATWKLVDEKSIVVQKSNGDLYFPTSKEIFLSEFKSIFPLKDLTLERPSTCLPYLKFSKIPVQLKLLVSSQMLDSTTILKLDLIVVGQLKEYYAIVTSTDTDYIIADNVWLPFEQGVLEDMIEKLNKAGIFSFGRITLKQYLFLKTEAPNLIDDSRLSFRAGLQQSEAEPDEIPLFSGTLYPYQMQGYKWLKMISQEDAGCILADEMGLGKTAQIIALLSYEKAKTTTPSLVVAPVSLMENWRREVNRFSPELKLIIHQGNNRTGFYKELINYDLVITTYDTVLRDLSLLQMITWNLVVLDEAQAIKNPSAKRSEAIKQIPRRTSIAVTGTPIENKLTDLWSITDFAIPGFLGTLRNFESRFSNDLDGALSLERHVSPIMLRRRVREVADDLPPRIDIPQVMQMGEVDARHYELLRHEIVNEYGKNATLISLIKLRMFCTHPMLQIDYRYDTSHFMKYQRLIEIVEEIMANNEKVLIFTSFTQMIEIMMVDLSERFGVFCEFIDGRVPVADRQPKIDAFSNTSGSSILVLNPRAAGAGLNITSANHVIHYNLEWNPAIEDQASARSFRRGQTRPVNIYRLYYANTVEDVINARLVRKRELSNAVIVGNDGVSSDYTDILNALSMTPVLEG</sequence>
<keyword evidence="5" id="KW-1185">Reference proteome</keyword>
<organism evidence="4 5">
    <name type="scientific">Cohnella phaseoli</name>
    <dbReference type="NCBI Taxonomy" id="456490"/>
    <lineage>
        <taxon>Bacteria</taxon>
        <taxon>Bacillati</taxon>
        <taxon>Bacillota</taxon>
        <taxon>Bacilli</taxon>
        <taxon>Bacillales</taxon>
        <taxon>Paenibacillaceae</taxon>
        <taxon>Cohnella</taxon>
    </lineage>
</organism>
<dbReference type="SMART" id="SM00490">
    <property type="entry name" value="HELICc"/>
    <property type="match status" value="1"/>
</dbReference>
<dbReference type="EMBL" id="QRDZ01000035">
    <property type="protein sequence ID" value="RED57942.1"/>
    <property type="molecule type" value="Genomic_DNA"/>
</dbReference>
<dbReference type="Pfam" id="PF00271">
    <property type="entry name" value="Helicase_C"/>
    <property type="match status" value="1"/>
</dbReference>
<dbReference type="InterPro" id="IPR049730">
    <property type="entry name" value="SNF2/RAD54-like_C"/>
</dbReference>
<dbReference type="OrthoDB" id="9760715at2"/>